<keyword evidence="1" id="KW-0474">Menaquinone biosynthesis</keyword>
<dbReference type="Proteomes" id="UP000062475">
    <property type="component" value="Chromosome"/>
</dbReference>
<keyword evidence="2" id="KW-0456">Lyase</keyword>
<dbReference type="Proteomes" id="UP000061362">
    <property type="component" value="Chromosome"/>
</dbReference>
<dbReference type="Proteomes" id="UP000029084">
    <property type="component" value="Chromosome"/>
</dbReference>
<dbReference type="GO" id="GO:0016829">
    <property type="term" value="F:lyase activity"/>
    <property type="evidence" value="ECO:0007669"/>
    <property type="project" value="UniProtKB-KW"/>
</dbReference>
<dbReference type="OMA" id="FIPMMEG"/>
<dbReference type="RefSeq" id="WP_012020741.1">
    <property type="nucleotide sequence ID" value="NZ_CP008822.1"/>
</dbReference>
<organism evidence="3 9">
    <name type="scientific">Metallosphaera sedula</name>
    <dbReference type="NCBI Taxonomy" id="43687"/>
    <lineage>
        <taxon>Archaea</taxon>
        <taxon>Thermoproteota</taxon>
        <taxon>Thermoprotei</taxon>
        <taxon>Sulfolobales</taxon>
        <taxon>Sulfolobaceae</taxon>
        <taxon>Metallosphaera</taxon>
    </lineage>
</organism>
<dbReference type="EMBL" id="CP012173">
    <property type="protein sequence ID" value="AKV76112.1"/>
    <property type="molecule type" value="Genomic_DNA"/>
</dbReference>
<reference evidence="3 9" key="1">
    <citation type="journal article" date="2014" name="J. Bacteriol.">
        <title>Role of an Archaeal PitA Transporter in the Copper and Arsenic Resistance of Metallosphaera sedula, an Extreme Thermoacidophile.</title>
        <authorList>
            <person name="McCarthy S."/>
            <person name="Ai C."/>
            <person name="Wheaton G."/>
            <person name="Tevatia R."/>
            <person name="Eckrich V."/>
            <person name="Kelly R."/>
            <person name="Blum P."/>
        </authorList>
    </citation>
    <scope>NUCLEOTIDE SEQUENCE [LARGE SCALE GENOMIC DNA]</scope>
    <source>
        <strain evidence="3 9">CuR1</strain>
    </source>
</reference>
<dbReference type="AlphaFoldDB" id="A0A088E6H1"/>
<dbReference type="EMBL" id="CP012175">
    <property type="protein sequence ID" value="AKV80608.1"/>
    <property type="molecule type" value="Genomic_DNA"/>
</dbReference>
<dbReference type="SUPFAM" id="SSF53850">
    <property type="entry name" value="Periplasmic binding protein-like II"/>
    <property type="match status" value="1"/>
</dbReference>
<dbReference type="OrthoDB" id="56581at2157"/>
<dbReference type="GO" id="GO:0009234">
    <property type="term" value="P:menaquinone biosynthetic process"/>
    <property type="evidence" value="ECO:0007669"/>
    <property type="project" value="UniProtKB-KW"/>
</dbReference>
<dbReference type="Gene3D" id="3.40.190.10">
    <property type="entry name" value="Periplasmic binding protein-like II"/>
    <property type="match status" value="2"/>
</dbReference>
<evidence type="ECO:0000313" key="5">
    <source>
        <dbReference type="EMBL" id="AKV76112.1"/>
    </source>
</evidence>
<evidence type="ECO:0000313" key="13">
    <source>
        <dbReference type="Proteomes" id="UP000062475"/>
    </source>
</evidence>
<evidence type="ECO:0000313" key="7">
    <source>
        <dbReference type="EMBL" id="AKV80608.1"/>
    </source>
</evidence>
<evidence type="ECO:0000313" key="10">
    <source>
        <dbReference type="Proteomes" id="UP000056255"/>
    </source>
</evidence>
<evidence type="ECO:0000313" key="6">
    <source>
        <dbReference type="EMBL" id="AKV78363.1"/>
    </source>
</evidence>
<evidence type="ECO:0000313" key="3">
    <source>
        <dbReference type="EMBL" id="AIM26940.1"/>
    </source>
</evidence>
<dbReference type="EMBL" id="CP008822">
    <property type="protein sequence ID" value="AIM26940.1"/>
    <property type="molecule type" value="Genomic_DNA"/>
</dbReference>
<evidence type="ECO:0000313" key="11">
    <source>
        <dbReference type="Proteomes" id="UP000061362"/>
    </source>
</evidence>
<name>A0A088E6H1_9CREN</name>
<dbReference type="PANTHER" id="PTHR37167">
    <property type="entry name" value="1,4-DIHYDROXY-6-NAPHTOATE SYNTHASE"/>
    <property type="match status" value="1"/>
</dbReference>
<reference evidence="11 12" key="2">
    <citation type="journal article" date="2015" name="Genome Announc.">
        <title>Complete Genome Sequences of Evolved Arsenate-Resistant Metallosphaera sedula Strains.</title>
        <authorList>
            <person name="Ai C."/>
            <person name="McCarthy S."/>
            <person name="Schackwitz W."/>
            <person name="Martin J."/>
            <person name="Lipzen A."/>
            <person name="Blum P."/>
        </authorList>
    </citation>
    <scope>NUCLEOTIDE SEQUENCE [LARGE SCALE GENOMIC DNA]</scope>
    <source>
        <strain evidence="6 12">ARS120-1</strain>
        <strain evidence="7 11">ARS120-2</strain>
        <strain evidence="4 14">ARS50-1</strain>
        <strain evidence="5 13">ARS50-2</strain>
    </source>
</reference>
<dbReference type="Pfam" id="PF02621">
    <property type="entry name" value="VitK2_biosynth"/>
    <property type="match status" value="1"/>
</dbReference>
<dbReference type="InterPro" id="IPR003773">
    <property type="entry name" value="Menaquinone_biosynth"/>
</dbReference>
<evidence type="ECO:0000313" key="4">
    <source>
        <dbReference type="EMBL" id="AKV73870.1"/>
    </source>
</evidence>
<dbReference type="EMBL" id="CP012172">
    <property type="protein sequence ID" value="AKV73870.1"/>
    <property type="molecule type" value="Genomic_DNA"/>
</dbReference>
<proteinExistence type="predicted"/>
<dbReference type="PATRIC" id="fig|43687.5.peg.798"/>
<dbReference type="Proteomes" id="UP000062398">
    <property type="component" value="Chromosome"/>
</dbReference>
<dbReference type="Proteomes" id="UP000068832">
    <property type="component" value="Chromosome"/>
</dbReference>
<evidence type="ECO:0000313" key="8">
    <source>
        <dbReference type="EMBL" id="AKV82852.1"/>
    </source>
</evidence>
<evidence type="ECO:0000313" key="9">
    <source>
        <dbReference type="Proteomes" id="UP000029084"/>
    </source>
</evidence>
<accession>A0A088E6H1</accession>
<protein>
    <submittedName>
        <fullName evidence="4">ABC transporter substrate-binding protein</fullName>
    </submittedName>
    <submittedName>
        <fullName evidence="3">Periplasmic solute-binding protein-like protein</fullName>
    </submittedName>
</protein>
<dbReference type="InterPro" id="IPR030869">
    <property type="entry name" value="MqnD"/>
</dbReference>
<sequence>MVTIKIGALADSGDLYPFIPMMEGWVKEDGINLEFQVIPTVQDVNMSVLTKVVDVSVPSAAMYPYIQDDYFILGNAVATAIDGITGMPVLSTSEMRLDDLKKSTLIVHGPNTSAFTLYRLLVGKYGKLVIIPRVLDEIKELGKSGDVLVAVHEIKMMYAMRKLGIKPYVITSMWDMWSKISGGAPMPMGTVVVSKELGKEMALKFKELYERSKKFAEKNLDKVIPRDVEIMSEAQGVNMDREIVEKTIWADIQEYNVPQEKAMEGLNKFYSLTHERGLLPLVKSIDVI</sequence>
<dbReference type="EMBL" id="CP012174">
    <property type="protein sequence ID" value="AKV78363.1"/>
    <property type="molecule type" value="Genomic_DNA"/>
</dbReference>
<evidence type="ECO:0000256" key="2">
    <source>
        <dbReference type="ARBA" id="ARBA00023239"/>
    </source>
</evidence>
<dbReference type="Proteomes" id="UP000056255">
    <property type="component" value="Chromosome"/>
</dbReference>
<reference evidence="8 10" key="3">
    <citation type="submission" date="2015-07" db="EMBL/GenBank/DDBJ databases">
        <title>Physiological, transcriptional responses and genome re-sequencing of acid resistant extremely thermoacidophilic Metallosphaera sedula SARC-M1.</title>
        <authorList>
            <person name="Ai C."/>
            <person name="McCarthy S."/>
            <person name="Eckrich V."/>
            <person name="Rudrappa D."/>
            <person name="Qiu G."/>
            <person name="Blum P."/>
        </authorList>
    </citation>
    <scope>NUCLEOTIDE SEQUENCE [LARGE SCALE GENOMIC DNA]</scope>
    <source>
        <strain evidence="8 10">SARC-M1</strain>
    </source>
</reference>
<dbReference type="PANTHER" id="PTHR37167:SF1">
    <property type="entry name" value="1,4-DIHYDROXY-6-NAPHTOATE SYNTHASE"/>
    <property type="match status" value="1"/>
</dbReference>
<evidence type="ECO:0000313" key="14">
    <source>
        <dbReference type="Proteomes" id="UP000068832"/>
    </source>
</evidence>
<dbReference type="GeneID" id="91755239"/>
<evidence type="ECO:0000256" key="1">
    <source>
        <dbReference type="ARBA" id="ARBA00022428"/>
    </source>
</evidence>
<gene>
    <name evidence="3" type="ORF">HA72_0779</name>
    <name evidence="4" type="ORF">MsedA_0794</name>
    <name evidence="5" type="ORF">MsedB_0795</name>
    <name evidence="6" type="ORF">MsedC_0794</name>
    <name evidence="7" type="ORF">MsedD_0795</name>
    <name evidence="8" type="ORF">MsedE_0794</name>
</gene>
<evidence type="ECO:0000313" key="12">
    <source>
        <dbReference type="Proteomes" id="UP000062398"/>
    </source>
</evidence>
<dbReference type="EMBL" id="CP012176">
    <property type="protein sequence ID" value="AKV82852.1"/>
    <property type="molecule type" value="Genomic_DNA"/>
</dbReference>